<comment type="caution">
    <text evidence="1">The sequence shown here is derived from an EMBL/GenBank/DDBJ whole genome shotgun (WGS) entry which is preliminary data.</text>
</comment>
<dbReference type="GeneID" id="78231550"/>
<reference evidence="1 2" key="1">
    <citation type="submission" date="2010-12" db="EMBL/GenBank/DDBJ databases">
        <title>The Genome Sequence of Coprobacillus sp. strain 29_1.</title>
        <authorList>
            <consortium name="The Broad Institute Genome Sequencing Platform"/>
            <person name="Earl A."/>
            <person name="Ward D."/>
            <person name="Feldgarden M."/>
            <person name="Gevers D."/>
            <person name="Daigneault M."/>
            <person name="Sibley C.D."/>
            <person name="White A."/>
            <person name="Strauss J."/>
            <person name="Allen-Vercoe E."/>
            <person name="Young S.K."/>
            <person name="Zeng Q."/>
            <person name="Gargeya S."/>
            <person name="Fitzgerald M."/>
            <person name="Haas B."/>
            <person name="Abouelleil A."/>
            <person name="Alvarado L."/>
            <person name="Arachchi H.M."/>
            <person name="Berlin A."/>
            <person name="Brown A."/>
            <person name="Chapman S.B."/>
            <person name="Chen Z."/>
            <person name="Dunbar C."/>
            <person name="Freedman E."/>
            <person name="Gearin G."/>
            <person name="Gellesch M."/>
            <person name="Goldberg J."/>
            <person name="Griggs A."/>
            <person name="Gujja S."/>
            <person name="Heilman E."/>
            <person name="Heiman D."/>
            <person name="Howarth C."/>
            <person name="Larson L."/>
            <person name="Lui A."/>
            <person name="MacDonald P.J.P."/>
            <person name="Mehta T."/>
            <person name="Montmayeur A."/>
            <person name="Murphy C."/>
            <person name="Neiman D."/>
            <person name="Pearson M."/>
            <person name="Priest M."/>
            <person name="Roberts A."/>
            <person name="Saif S."/>
            <person name="Shea T."/>
            <person name="Shenoy N."/>
            <person name="Sisk P."/>
            <person name="Stolte C."/>
            <person name="Sykes S."/>
            <person name="White J."/>
            <person name="Yandava C."/>
            <person name="Nusbaum C."/>
            <person name="Birren B."/>
        </authorList>
    </citation>
    <scope>NUCLEOTIDE SEQUENCE [LARGE SCALE GENOMIC DNA]</scope>
    <source>
        <strain evidence="1 2">29_1</strain>
    </source>
</reference>
<dbReference type="EMBL" id="ADKX01000046">
    <property type="protein sequence ID" value="EFW03491.1"/>
    <property type="molecule type" value="Genomic_DNA"/>
</dbReference>
<dbReference type="Proteomes" id="UP000003157">
    <property type="component" value="Unassembled WGS sequence"/>
</dbReference>
<evidence type="ECO:0000313" key="1">
    <source>
        <dbReference type="EMBL" id="EFW03491.1"/>
    </source>
</evidence>
<keyword evidence="2" id="KW-1185">Reference proteome</keyword>
<accession>E7GEP0</accession>
<sequence length="113" mass="13394">MSNQLRLIHTKMIEDSHICLMLSLYLHKFSNGQVAFSFYSEYLGFGIQDFNEYENIENAEPKSLNILSGKKHIFTLSDEDIEDRKKELIQKMDKMTFKETFDIIVNYQNQIFV</sequence>
<name>E7GEP0_9FIRM</name>
<dbReference type="STRING" id="100884.GCA_000269565_03810"/>
<protein>
    <submittedName>
        <fullName evidence="1">Uncharacterized protein</fullName>
    </submittedName>
</protein>
<dbReference type="RefSeq" id="WP_008790264.1">
    <property type="nucleotide sequence ID" value="NZ_AKCB01000004.1"/>
</dbReference>
<evidence type="ECO:0000313" key="2">
    <source>
        <dbReference type="Proteomes" id="UP000003157"/>
    </source>
</evidence>
<dbReference type="AlphaFoldDB" id="E7GEP0"/>
<dbReference type="HOGENOM" id="CLU_2129225_0_0_9"/>
<proteinExistence type="predicted"/>
<gene>
    <name evidence="1" type="ORF">HMPREF9488_03182</name>
</gene>
<organism evidence="1 2">
    <name type="scientific">Coprobacillus cateniformis</name>
    <dbReference type="NCBI Taxonomy" id="100884"/>
    <lineage>
        <taxon>Bacteria</taxon>
        <taxon>Bacillati</taxon>
        <taxon>Bacillota</taxon>
        <taxon>Erysipelotrichia</taxon>
        <taxon>Erysipelotrichales</taxon>
        <taxon>Coprobacillaceae</taxon>
        <taxon>Coprobacillus</taxon>
    </lineage>
</organism>